<dbReference type="GO" id="GO:0005484">
    <property type="term" value="F:SNAP receptor activity"/>
    <property type="evidence" value="ECO:0007669"/>
    <property type="project" value="TreeGrafter"/>
</dbReference>
<dbReference type="GO" id="GO:0005829">
    <property type="term" value="C:cytosol"/>
    <property type="evidence" value="ECO:0007669"/>
    <property type="project" value="GOC"/>
</dbReference>
<name>A0A482XEW6_LAOST</name>
<gene>
    <name evidence="11" type="ORF">LSTR_LSTR001333</name>
</gene>
<dbReference type="GO" id="GO:0031201">
    <property type="term" value="C:SNARE complex"/>
    <property type="evidence" value="ECO:0007669"/>
    <property type="project" value="TreeGrafter"/>
</dbReference>
<dbReference type="GO" id="GO:0005794">
    <property type="term" value="C:Golgi apparatus"/>
    <property type="evidence" value="ECO:0007669"/>
    <property type="project" value="TreeGrafter"/>
</dbReference>
<dbReference type="GO" id="GO:0000149">
    <property type="term" value="F:SNARE binding"/>
    <property type="evidence" value="ECO:0007669"/>
    <property type="project" value="TreeGrafter"/>
</dbReference>
<dbReference type="GO" id="GO:1903076">
    <property type="term" value="P:regulation of protein localization to plasma membrane"/>
    <property type="evidence" value="ECO:0007669"/>
    <property type="project" value="TreeGrafter"/>
</dbReference>
<dbReference type="OrthoDB" id="430637at2759"/>
<dbReference type="Pfam" id="PF12352">
    <property type="entry name" value="V-SNARE_C"/>
    <property type="match status" value="1"/>
</dbReference>
<dbReference type="Gene3D" id="1.20.5.110">
    <property type="match status" value="1"/>
</dbReference>
<keyword evidence="3" id="KW-0813">Transport</keyword>
<keyword evidence="8 9" id="KW-0472">Membrane</keyword>
<organism evidence="11 12">
    <name type="scientific">Laodelphax striatellus</name>
    <name type="common">Small brown planthopper</name>
    <name type="synonym">Delphax striatella</name>
    <dbReference type="NCBI Taxonomy" id="195883"/>
    <lineage>
        <taxon>Eukaryota</taxon>
        <taxon>Metazoa</taxon>
        <taxon>Ecdysozoa</taxon>
        <taxon>Arthropoda</taxon>
        <taxon>Hexapoda</taxon>
        <taxon>Insecta</taxon>
        <taxon>Pterygota</taxon>
        <taxon>Neoptera</taxon>
        <taxon>Paraneoptera</taxon>
        <taxon>Hemiptera</taxon>
        <taxon>Auchenorrhyncha</taxon>
        <taxon>Fulgoroidea</taxon>
        <taxon>Delphacidae</taxon>
        <taxon>Criomorphinae</taxon>
        <taxon>Laodelphax</taxon>
    </lineage>
</organism>
<keyword evidence="4 9" id="KW-0812">Transmembrane</keyword>
<evidence type="ECO:0000256" key="4">
    <source>
        <dbReference type="ARBA" id="ARBA00022692"/>
    </source>
</evidence>
<evidence type="ECO:0000259" key="10">
    <source>
        <dbReference type="SMART" id="SM00397"/>
    </source>
</evidence>
<feature type="domain" description="T-SNARE coiled-coil homology" evidence="10">
    <location>
        <begin position="11"/>
        <end position="78"/>
    </location>
</feature>
<dbReference type="GO" id="GO:0006896">
    <property type="term" value="P:Golgi to vacuole transport"/>
    <property type="evidence" value="ECO:0007669"/>
    <property type="project" value="TreeGrafter"/>
</dbReference>
<dbReference type="STRING" id="195883.A0A482XEW6"/>
<dbReference type="GO" id="GO:0031902">
    <property type="term" value="C:late endosome membrane"/>
    <property type="evidence" value="ECO:0007669"/>
    <property type="project" value="TreeGrafter"/>
</dbReference>
<evidence type="ECO:0000256" key="8">
    <source>
        <dbReference type="ARBA" id="ARBA00023136"/>
    </source>
</evidence>
<dbReference type="GO" id="GO:0006891">
    <property type="term" value="P:intra-Golgi vesicle-mediated transport"/>
    <property type="evidence" value="ECO:0007669"/>
    <property type="project" value="TreeGrafter"/>
</dbReference>
<evidence type="ECO:0000313" key="12">
    <source>
        <dbReference type="Proteomes" id="UP000291343"/>
    </source>
</evidence>
<dbReference type="PANTHER" id="PTHR21230:SF89">
    <property type="entry name" value="VESICLE TRANSPORT THROUGH INTERACTION WITH T-SNARES HOMOLOG 1B"/>
    <property type="match status" value="1"/>
</dbReference>
<evidence type="ECO:0000256" key="9">
    <source>
        <dbReference type="SAM" id="Phobius"/>
    </source>
</evidence>
<dbReference type="AlphaFoldDB" id="A0A482XEW6"/>
<comment type="subcellular location">
    <subcellularLocation>
        <location evidence="1">Membrane</location>
        <topology evidence="1">Single-pass type IV membrane protein</topology>
    </subcellularLocation>
</comment>
<dbReference type="GO" id="GO:0015031">
    <property type="term" value="P:protein transport"/>
    <property type="evidence" value="ECO:0007669"/>
    <property type="project" value="UniProtKB-KW"/>
</dbReference>
<keyword evidence="6 9" id="KW-1133">Transmembrane helix</keyword>
<dbReference type="SUPFAM" id="SSF58038">
    <property type="entry name" value="SNARE fusion complex"/>
    <property type="match status" value="1"/>
</dbReference>
<dbReference type="EMBL" id="QKKF02010473">
    <property type="protein sequence ID" value="RZF44575.1"/>
    <property type="molecule type" value="Genomic_DNA"/>
</dbReference>
<dbReference type="InParanoid" id="A0A482XEW6"/>
<evidence type="ECO:0000256" key="1">
    <source>
        <dbReference type="ARBA" id="ARBA00004211"/>
    </source>
</evidence>
<feature type="transmembrane region" description="Helical" evidence="9">
    <location>
        <begin position="87"/>
        <end position="106"/>
    </location>
</feature>
<comment type="caution">
    <text evidence="11">The sequence shown here is derived from an EMBL/GenBank/DDBJ whole genome shotgun (WGS) entry which is preliminary data.</text>
</comment>
<evidence type="ECO:0000256" key="6">
    <source>
        <dbReference type="ARBA" id="ARBA00022989"/>
    </source>
</evidence>
<accession>A0A482XEW6</accession>
<dbReference type="SMR" id="A0A482XEW6"/>
<evidence type="ECO:0000256" key="3">
    <source>
        <dbReference type="ARBA" id="ARBA00022448"/>
    </source>
</evidence>
<dbReference type="GO" id="GO:0042147">
    <property type="term" value="P:retrograde transport, endosome to Golgi"/>
    <property type="evidence" value="ECO:0007669"/>
    <property type="project" value="TreeGrafter"/>
</dbReference>
<dbReference type="PANTHER" id="PTHR21230">
    <property type="entry name" value="VESICLE TRANSPORT V-SNARE PROTEIN VTI1-RELATED"/>
    <property type="match status" value="1"/>
</dbReference>
<dbReference type="InterPro" id="IPR000727">
    <property type="entry name" value="T_SNARE_dom"/>
</dbReference>
<proteinExistence type="inferred from homology"/>
<keyword evidence="5" id="KW-0653">Protein transport</keyword>
<evidence type="ECO:0000256" key="2">
    <source>
        <dbReference type="ARBA" id="ARBA00006108"/>
    </source>
</evidence>
<protein>
    <recommendedName>
        <fullName evidence="10">t-SNARE coiled-coil homology domain-containing protein</fullName>
    </recommendedName>
</protein>
<dbReference type="GO" id="GO:0048280">
    <property type="term" value="P:vesicle fusion with Golgi apparatus"/>
    <property type="evidence" value="ECO:0007669"/>
    <property type="project" value="TreeGrafter"/>
</dbReference>
<reference evidence="11 12" key="1">
    <citation type="journal article" date="2017" name="Gigascience">
        <title>Genome sequence of the small brown planthopper, Laodelphax striatellus.</title>
        <authorList>
            <person name="Zhu J."/>
            <person name="Jiang F."/>
            <person name="Wang X."/>
            <person name="Yang P."/>
            <person name="Bao Y."/>
            <person name="Zhao W."/>
            <person name="Wang W."/>
            <person name="Lu H."/>
            <person name="Wang Q."/>
            <person name="Cui N."/>
            <person name="Li J."/>
            <person name="Chen X."/>
            <person name="Luo L."/>
            <person name="Yu J."/>
            <person name="Kang L."/>
            <person name="Cui F."/>
        </authorList>
    </citation>
    <scope>NUCLEOTIDE SEQUENCE [LARGE SCALE GENOMIC DNA]</scope>
    <source>
        <strain evidence="11">Lst14</strain>
    </source>
</reference>
<dbReference type="GO" id="GO:0016236">
    <property type="term" value="P:macroautophagy"/>
    <property type="evidence" value="ECO:0007669"/>
    <property type="project" value="TreeGrafter"/>
</dbReference>
<dbReference type="GO" id="GO:0012507">
    <property type="term" value="C:ER to Golgi transport vesicle membrane"/>
    <property type="evidence" value="ECO:0007669"/>
    <property type="project" value="TreeGrafter"/>
</dbReference>
<keyword evidence="7" id="KW-0175">Coiled coil</keyword>
<dbReference type="Proteomes" id="UP000291343">
    <property type="component" value="Unassembled WGS sequence"/>
</dbReference>
<dbReference type="CDD" id="cd15890">
    <property type="entry name" value="SNARE_Vti1b"/>
    <property type="match status" value="1"/>
</dbReference>
<evidence type="ECO:0000313" key="11">
    <source>
        <dbReference type="EMBL" id="RZF44575.1"/>
    </source>
</evidence>
<evidence type="ECO:0000256" key="7">
    <source>
        <dbReference type="ARBA" id="ARBA00023054"/>
    </source>
</evidence>
<dbReference type="SMART" id="SM00397">
    <property type="entry name" value="t_SNARE"/>
    <property type="match status" value="1"/>
</dbReference>
<dbReference type="GO" id="GO:0005789">
    <property type="term" value="C:endoplasmic reticulum membrane"/>
    <property type="evidence" value="ECO:0007669"/>
    <property type="project" value="TreeGrafter"/>
</dbReference>
<comment type="similarity">
    <text evidence="2">Belongs to the VTI1 family.</text>
</comment>
<sequence>MNTWDDRQRQVLQQGTSALERTADSLRRSERTALETEAIGATVVAELGQQRETLIRASNRLTNIDENMSRTQRILNGMTRNILTNKLILILIIISEVGILSCLLYIKLIKK</sequence>
<dbReference type="FunCoup" id="A0A482XEW6">
    <property type="interactions" value="577"/>
</dbReference>
<dbReference type="FunFam" id="1.20.5.110:FF:000002">
    <property type="entry name" value="Vesicle transport through interaction with t-SNAREsB"/>
    <property type="match status" value="1"/>
</dbReference>
<evidence type="ECO:0000256" key="5">
    <source>
        <dbReference type="ARBA" id="ARBA00022927"/>
    </source>
</evidence>
<keyword evidence="12" id="KW-1185">Reference proteome</keyword>